<evidence type="ECO:0000256" key="3">
    <source>
        <dbReference type="ARBA" id="ARBA00022525"/>
    </source>
</evidence>
<gene>
    <name evidence="5" type="ORF">PHMEG_00037959</name>
</gene>
<dbReference type="AlphaFoldDB" id="A0A225UIU3"/>
<keyword evidence="3" id="KW-0964">Secreted</keyword>
<dbReference type="PANTHER" id="PTHR33657">
    <property type="entry name" value="DOMAIN PROTEIN, PUTATIVE (AFU_ORTHOLOGUE AFUA_5G00600)-RELATED"/>
    <property type="match status" value="1"/>
</dbReference>
<comment type="caution">
    <text evidence="5">The sequence shown here is derived from an EMBL/GenBank/DDBJ whole genome shotgun (WGS) entry which is preliminary data.</text>
</comment>
<evidence type="ECO:0000313" key="6">
    <source>
        <dbReference type="Proteomes" id="UP000198211"/>
    </source>
</evidence>
<dbReference type="OrthoDB" id="2121611at2759"/>
<dbReference type="PIRSF" id="PIRSF029958">
    <property type="entry name" value="Necrosis-inducing_protein"/>
    <property type="match status" value="1"/>
</dbReference>
<reference evidence="6" key="1">
    <citation type="submission" date="2017-03" db="EMBL/GenBank/DDBJ databases">
        <title>Phytopthora megakarya and P. palmivora, two closely related causual agents of cacao black pod achieved similar genome size and gene model numbers by different mechanisms.</title>
        <authorList>
            <person name="Ali S."/>
            <person name="Shao J."/>
            <person name="Larry D.J."/>
            <person name="Kronmiller B."/>
            <person name="Shen D."/>
            <person name="Strem M.D."/>
            <person name="Melnick R.L."/>
            <person name="Guiltinan M.J."/>
            <person name="Tyler B.M."/>
            <person name="Meinhardt L.W."/>
            <person name="Bailey B.A."/>
        </authorList>
    </citation>
    <scope>NUCLEOTIDE SEQUENCE [LARGE SCALE GENOMIC DNA]</scope>
    <source>
        <strain evidence="6">zdho120</strain>
    </source>
</reference>
<dbReference type="Proteomes" id="UP000198211">
    <property type="component" value="Unassembled WGS sequence"/>
</dbReference>
<dbReference type="GO" id="GO:0005576">
    <property type="term" value="C:extracellular region"/>
    <property type="evidence" value="ECO:0007669"/>
    <property type="project" value="UniProtKB-SubCell"/>
</dbReference>
<name>A0A225UIU3_9STRA</name>
<dbReference type="InterPro" id="IPR008701">
    <property type="entry name" value="NPP1"/>
</dbReference>
<proteinExistence type="inferred from homology"/>
<comment type="similarity">
    <text evidence="2">Belongs to the Necrosis inducing protein (NPP1) family.</text>
</comment>
<dbReference type="Pfam" id="PF05630">
    <property type="entry name" value="NPP1"/>
    <property type="match status" value="1"/>
</dbReference>
<evidence type="ECO:0000256" key="2">
    <source>
        <dbReference type="ARBA" id="ARBA00009520"/>
    </source>
</evidence>
<dbReference type="PANTHER" id="PTHR33657:SF8">
    <property type="entry name" value="DOMAIN PROTEIN, PUTATIVE (AFU_ORTHOLOGUE AFUA_5G00600)-RELATED"/>
    <property type="match status" value="1"/>
</dbReference>
<evidence type="ECO:0000256" key="1">
    <source>
        <dbReference type="ARBA" id="ARBA00004613"/>
    </source>
</evidence>
<keyword evidence="6" id="KW-1185">Reference proteome</keyword>
<dbReference type="EMBL" id="NBNE01017169">
    <property type="protein sequence ID" value="OWY92861.1"/>
    <property type="molecule type" value="Genomic_DNA"/>
</dbReference>
<feature type="non-terminal residue" evidence="5">
    <location>
        <position position="1"/>
    </location>
</feature>
<evidence type="ECO:0000256" key="4">
    <source>
        <dbReference type="ARBA" id="ARBA00023026"/>
    </source>
</evidence>
<sequence length="195" mass="21573">KAGVKFKPQIHISGGCHPYPVVDTQGNIGGGLKPTGSDSGACKGSGHGSQIYGRGKWYNNIWASMYAWYFPKNMAGLLGDRHWWVEVIVWLDNPDLESPQILAVTPWHEGKYAKYVPPKADVMNGTSVKIASGKTFFYGYTLDVTTEPGETQDLIMWDQLTDEARKALQNEQFGGLPASISDGRFDELLKKAFPF</sequence>
<dbReference type="STRING" id="4795.A0A225UIU3"/>
<comment type="subcellular location">
    <subcellularLocation>
        <location evidence="1">Secreted</location>
    </subcellularLocation>
</comment>
<protein>
    <submittedName>
        <fullName evidence="5">Necrosis inducing protein NPP1</fullName>
    </submittedName>
</protein>
<evidence type="ECO:0000313" key="5">
    <source>
        <dbReference type="EMBL" id="OWY92861.1"/>
    </source>
</evidence>
<organism evidence="5 6">
    <name type="scientific">Phytophthora megakarya</name>
    <dbReference type="NCBI Taxonomy" id="4795"/>
    <lineage>
        <taxon>Eukaryota</taxon>
        <taxon>Sar</taxon>
        <taxon>Stramenopiles</taxon>
        <taxon>Oomycota</taxon>
        <taxon>Peronosporomycetes</taxon>
        <taxon>Peronosporales</taxon>
        <taxon>Peronosporaceae</taxon>
        <taxon>Phytophthora</taxon>
    </lineage>
</organism>
<keyword evidence="4" id="KW-0843">Virulence</keyword>
<accession>A0A225UIU3</accession>